<keyword evidence="5" id="KW-1185">Reference proteome</keyword>
<dbReference type="OrthoDB" id="9775296at2"/>
<evidence type="ECO:0008006" key="6">
    <source>
        <dbReference type="Google" id="ProtNLM"/>
    </source>
</evidence>
<dbReference type="Gene3D" id="3.40.50.720">
    <property type="entry name" value="NAD(P)-binding Rossmann-like Domain"/>
    <property type="match status" value="1"/>
</dbReference>
<evidence type="ECO:0000256" key="3">
    <source>
        <dbReference type="RuleBase" id="RU000363"/>
    </source>
</evidence>
<dbReference type="InterPro" id="IPR036291">
    <property type="entry name" value="NAD(P)-bd_dom_sf"/>
</dbReference>
<evidence type="ECO:0000313" key="4">
    <source>
        <dbReference type="EMBL" id="ORW25555.1"/>
    </source>
</evidence>
<dbReference type="PRINTS" id="PR00081">
    <property type="entry name" value="GDHRDH"/>
</dbReference>
<dbReference type="AlphaFoldDB" id="A0A1X1ZQH1"/>
<comment type="similarity">
    <text evidence="1 3">Belongs to the short-chain dehydrogenases/reductases (SDR) family.</text>
</comment>
<dbReference type="Pfam" id="PF00106">
    <property type="entry name" value="adh_short"/>
    <property type="match status" value="1"/>
</dbReference>
<proteinExistence type="inferred from homology"/>
<dbReference type="PROSITE" id="PS00061">
    <property type="entry name" value="ADH_SHORT"/>
    <property type="match status" value="1"/>
</dbReference>
<accession>A0A1X1ZQH1</accession>
<evidence type="ECO:0000256" key="1">
    <source>
        <dbReference type="ARBA" id="ARBA00006484"/>
    </source>
</evidence>
<dbReference type="EMBL" id="LQPH01000104">
    <property type="protein sequence ID" value="ORW25555.1"/>
    <property type="molecule type" value="Genomic_DNA"/>
</dbReference>
<dbReference type="NCBIfam" id="NF005878">
    <property type="entry name" value="PRK07825.1"/>
    <property type="match status" value="1"/>
</dbReference>
<dbReference type="PANTHER" id="PTHR24322:SF736">
    <property type="entry name" value="RETINOL DEHYDROGENASE 10"/>
    <property type="match status" value="1"/>
</dbReference>
<reference evidence="4 5" key="1">
    <citation type="submission" date="2016-01" db="EMBL/GenBank/DDBJ databases">
        <title>The new phylogeny of the genus Mycobacterium.</title>
        <authorList>
            <person name="Tarcisio F."/>
            <person name="Conor M."/>
            <person name="Antonella G."/>
            <person name="Elisabetta G."/>
            <person name="Giulia F.S."/>
            <person name="Sara T."/>
            <person name="Anna F."/>
            <person name="Clotilde B."/>
            <person name="Roberto B."/>
            <person name="Veronica D.S."/>
            <person name="Fabio R."/>
            <person name="Monica P."/>
            <person name="Olivier J."/>
            <person name="Enrico T."/>
            <person name="Nicola S."/>
        </authorList>
    </citation>
    <scope>NUCLEOTIDE SEQUENCE [LARGE SCALE GENOMIC DNA]</scope>
    <source>
        <strain evidence="4 5">DSM 44803</strain>
    </source>
</reference>
<dbReference type="PANTHER" id="PTHR24322">
    <property type="entry name" value="PKSB"/>
    <property type="match status" value="1"/>
</dbReference>
<protein>
    <recommendedName>
        <fullName evidence="6">Short-chain dehydrogenase</fullName>
    </recommendedName>
</protein>
<dbReference type="RefSeq" id="WP_047322888.1">
    <property type="nucleotide sequence ID" value="NZ_JACKSS010000058.1"/>
</dbReference>
<keyword evidence="2" id="KW-0560">Oxidoreductase</keyword>
<sequence length="277" mass="29269">MSIQRVAITGGARGIGRATAQACLRAGMSVVIGDIEAATVASVAGELGERAIGLQLDVRDPDRFAAFLTEAEECIGPLDALINNAGVAPIGQFVDEDPRDTQRTVDINLGGVLTGTRLALRRFIPRNHGHIVNLASSAGQIATAGGATYAATKHAVVGFTRAIRAETRGTGVRTTIVMPGLIRTDMISGFEKPRGTRVVGPEAVGDAIVDALRSGREEVFVPRELGPIARLVTGTPPAVADRVKRILKADTVMSHADMGARVAYRQRMDAEVKEMQR</sequence>
<dbReference type="STRING" id="244292.ABW17_13545"/>
<dbReference type="GO" id="GO:0016616">
    <property type="term" value="F:oxidoreductase activity, acting on the CH-OH group of donors, NAD or NADP as acceptor"/>
    <property type="evidence" value="ECO:0007669"/>
    <property type="project" value="TreeGrafter"/>
</dbReference>
<dbReference type="Proteomes" id="UP000193781">
    <property type="component" value="Unassembled WGS sequence"/>
</dbReference>
<name>A0A1X1ZQH1_9MYCO</name>
<gene>
    <name evidence="4" type="ORF">AWC17_01910</name>
</gene>
<dbReference type="PRINTS" id="PR00080">
    <property type="entry name" value="SDRFAMILY"/>
</dbReference>
<organism evidence="4 5">
    <name type="scientific">Mycobacterium nebraskense</name>
    <dbReference type="NCBI Taxonomy" id="244292"/>
    <lineage>
        <taxon>Bacteria</taxon>
        <taxon>Bacillati</taxon>
        <taxon>Actinomycetota</taxon>
        <taxon>Actinomycetes</taxon>
        <taxon>Mycobacteriales</taxon>
        <taxon>Mycobacteriaceae</taxon>
        <taxon>Mycobacterium</taxon>
    </lineage>
</organism>
<dbReference type="InterPro" id="IPR002347">
    <property type="entry name" value="SDR_fam"/>
</dbReference>
<dbReference type="SUPFAM" id="SSF51735">
    <property type="entry name" value="NAD(P)-binding Rossmann-fold domains"/>
    <property type="match status" value="1"/>
</dbReference>
<evidence type="ECO:0000256" key="2">
    <source>
        <dbReference type="ARBA" id="ARBA00023002"/>
    </source>
</evidence>
<evidence type="ECO:0000313" key="5">
    <source>
        <dbReference type="Proteomes" id="UP000193781"/>
    </source>
</evidence>
<dbReference type="CDD" id="cd05233">
    <property type="entry name" value="SDR_c"/>
    <property type="match status" value="1"/>
</dbReference>
<comment type="caution">
    <text evidence="4">The sequence shown here is derived from an EMBL/GenBank/DDBJ whole genome shotgun (WGS) entry which is preliminary data.</text>
</comment>
<dbReference type="InterPro" id="IPR020904">
    <property type="entry name" value="Sc_DH/Rdtase_CS"/>
</dbReference>